<evidence type="ECO:0000256" key="5">
    <source>
        <dbReference type="PROSITE-ProRule" id="PRU00076"/>
    </source>
</evidence>
<organism evidence="8 9">
    <name type="scientific">Caenorhabditis japonica</name>
    <dbReference type="NCBI Taxonomy" id="281687"/>
    <lineage>
        <taxon>Eukaryota</taxon>
        <taxon>Metazoa</taxon>
        <taxon>Ecdysozoa</taxon>
        <taxon>Nematoda</taxon>
        <taxon>Chromadorea</taxon>
        <taxon>Rhabditida</taxon>
        <taxon>Rhabditina</taxon>
        <taxon>Rhabditomorpha</taxon>
        <taxon>Rhabditoidea</taxon>
        <taxon>Rhabditidae</taxon>
        <taxon>Peloderinae</taxon>
        <taxon>Caenorhabditis</taxon>
    </lineage>
</organism>
<dbReference type="SMART" id="SM00200">
    <property type="entry name" value="SEA"/>
    <property type="match status" value="1"/>
</dbReference>
<keyword evidence="3" id="KW-0677">Repeat</keyword>
<dbReference type="SMART" id="SM00181">
    <property type="entry name" value="EGF"/>
    <property type="match status" value="3"/>
</dbReference>
<dbReference type="SUPFAM" id="SSF57196">
    <property type="entry name" value="EGF/Laminin"/>
    <property type="match status" value="1"/>
</dbReference>
<dbReference type="PROSITE" id="PS50024">
    <property type="entry name" value="SEA"/>
    <property type="match status" value="1"/>
</dbReference>
<evidence type="ECO:0000259" key="6">
    <source>
        <dbReference type="PROSITE" id="PS50024"/>
    </source>
</evidence>
<dbReference type="InterPro" id="IPR000152">
    <property type="entry name" value="EGF-type_Asp/Asn_hydroxyl_site"/>
</dbReference>
<feature type="domain" description="EGF-like" evidence="7">
    <location>
        <begin position="1"/>
        <end position="40"/>
    </location>
</feature>
<accession>A0A8R1IPM2</accession>
<dbReference type="GO" id="GO:0005576">
    <property type="term" value="C:extracellular region"/>
    <property type="evidence" value="ECO:0007669"/>
    <property type="project" value="UniProtKB-SubCell"/>
</dbReference>
<dbReference type="Gene3D" id="2.10.25.10">
    <property type="entry name" value="Laminin"/>
    <property type="match status" value="2"/>
</dbReference>
<evidence type="ECO:0000259" key="7">
    <source>
        <dbReference type="PROSITE" id="PS50026"/>
    </source>
</evidence>
<keyword evidence="9" id="KW-1185">Reference proteome</keyword>
<dbReference type="InterPro" id="IPR049883">
    <property type="entry name" value="NOTCH1_EGF-like"/>
</dbReference>
<keyword evidence="2" id="KW-0732">Signal</keyword>
<dbReference type="InterPro" id="IPR000082">
    <property type="entry name" value="SEA_dom"/>
</dbReference>
<sequence length="329" mass="36628">MINECESSNLNDCDKNANCIDTAGGYECACRSPYHDEGPSGQPGRICRLNECLNPQRNTCDGNADCRDLDYGYTCTCRHGFYDQSPNPAEPGRICLEFQQEQHIERVEVTTLQTKPINDFPCGRDNCIKARGEVCISGEYCDCRPGEGRSASTGKCQPVQETPLEIRVVSRDQRPLMYSTEFGSQKSPSYVEIVELFQKNIARTFGGTSLAPRYVNTKVDYITHPKTKNSSWDQGLLFKYEVQTTKVQNQPIDECELWKQMQASLDRTNGAIGGGSLRVASDTDLLNPCKQQEEWGNCGGVSCKEHLKEICIAGHVCGCPDGMKRKDSN</sequence>
<proteinExistence type="predicted"/>
<dbReference type="Pfam" id="PF25314">
    <property type="entry name" value="TNFR_nem"/>
    <property type="match status" value="2"/>
</dbReference>
<dbReference type="InterPro" id="IPR000742">
    <property type="entry name" value="EGF"/>
</dbReference>
<dbReference type="GO" id="GO:0005509">
    <property type="term" value="F:calcium ion binding"/>
    <property type="evidence" value="ECO:0007669"/>
    <property type="project" value="InterPro"/>
</dbReference>
<dbReference type="PROSITE" id="PS50026">
    <property type="entry name" value="EGF_3"/>
    <property type="match status" value="2"/>
</dbReference>
<dbReference type="Proteomes" id="UP000005237">
    <property type="component" value="Unassembled WGS sequence"/>
</dbReference>
<dbReference type="SMART" id="SM00179">
    <property type="entry name" value="EGF_CA"/>
    <property type="match status" value="2"/>
</dbReference>
<keyword evidence="4" id="KW-1015">Disulfide bond</keyword>
<feature type="domain" description="EGF-like" evidence="7">
    <location>
        <begin position="48"/>
        <end position="87"/>
    </location>
</feature>
<evidence type="ECO:0000256" key="1">
    <source>
        <dbReference type="ARBA" id="ARBA00022536"/>
    </source>
</evidence>
<dbReference type="PROSITE" id="PS00010">
    <property type="entry name" value="ASX_HYDROXYL"/>
    <property type="match status" value="2"/>
</dbReference>
<keyword evidence="1 5" id="KW-0245">EGF-like domain</keyword>
<comment type="caution">
    <text evidence="5">Lacks conserved residue(s) required for the propagation of feature annotation.</text>
</comment>
<evidence type="ECO:0008006" key="10">
    <source>
        <dbReference type="Google" id="ProtNLM"/>
    </source>
</evidence>
<reference evidence="9" key="1">
    <citation type="submission" date="2010-08" db="EMBL/GenBank/DDBJ databases">
        <authorList>
            <consortium name="Caenorhabditis japonica Sequencing Consortium"/>
            <person name="Wilson R.K."/>
        </authorList>
    </citation>
    <scope>NUCLEOTIDE SEQUENCE [LARGE SCALE GENOMIC DNA]</scope>
    <source>
        <strain evidence="9">DF5081</strain>
    </source>
</reference>
<evidence type="ECO:0000256" key="2">
    <source>
        <dbReference type="ARBA" id="ARBA00022729"/>
    </source>
</evidence>
<dbReference type="CDD" id="cd00054">
    <property type="entry name" value="EGF_CA"/>
    <property type="match status" value="2"/>
</dbReference>
<dbReference type="PANTHER" id="PTHR24050">
    <property type="entry name" value="PA14 DOMAIN-CONTAINING PROTEIN"/>
    <property type="match status" value="1"/>
</dbReference>
<reference evidence="8" key="2">
    <citation type="submission" date="2022-06" db="UniProtKB">
        <authorList>
            <consortium name="EnsemblMetazoa"/>
        </authorList>
    </citation>
    <scope>IDENTIFICATION</scope>
    <source>
        <strain evidence="8">DF5081</strain>
    </source>
</reference>
<dbReference type="InterPro" id="IPR052235">
    <property type="entry name" value="Nephronectin_domain"/>
</dbReference>
<dbReference type="InterPro" id="IPR057353">
    <property type="entry name" value="TNFR_nem"/>
</dbReference>
<dbReference type="Pfam" id="PF07645">
    <property type="entry name" value="EGF_CA"/>
    <property type="match status" value="2"/>
</dbReference>
<dbReference type="PANTHER" id="PTHR24050:SF28">
    <property type="entry name" value="UROMODULIN-LIKE"/>
    <property type="match status" value="1"/>
</dbReference>
<name>A0A8R1IPM2_CAEJA</name>
<feature type="domain" description="SEA" evidence="6">
    <location>
        <begin position="158"/>
        <end position="284"/>
    </location>
</feature>
<evidence type="ECO:0000313" key="8">
    <source>
        <dbReference type="EnsemblMetazoa" id="CJA36365.1"/>
    </source>
</evidence>
<dbReference type="InterPro" id="IPR001881">
    <property type="entry name" value="EGF-like_Ca-bd_dom"/>
</dbReference>
<evidence type="ECO:0000256" key="4">
    <source>
        <dbReference type="ARBA" id="ARBA00023157"/>
    </source>
</evidence>
<evidence type="ECO:0000313" key="9">
    <source>
        <dbReference type="Proteomes" id="UP000005237"/>
    </source>
</evidence>
<protein>
    <recommendedName>
        <fullName evidence="10">EGF-like domain-containing protein</fullName>
    </recommendedName>
</protein>
<evidence type="ECO:0000256" key="3">
    <source>
        <dbReference type="ARBA" id="ARBA00022737"/>
    </source>
</evidence>
<dbReference type="EnsemblMetazoa" id="CJA36365.1">
    <property type="protein sequence ID" value="CJA36365.1"/>
    <property type="gene ID" value="WBGene00212212"/>
</dbReference>